<keyword evidence="5" id="KW-0297">G-protein coupled receptor</keyword>
<dbReference type="GO" id="GO:0019957">
    <property type="term" value="F:C-C chemokine binding"/>
    <property type="evidence" value="ECO:0007669"/>
    <property type="project" value="TreeGrafter"/>
</dbReference>
<dbReference type="Pfam" id="PF00001">
    <property type="entry name" value="7tm_1"/>
    <property type="match status" value="1"/>
</dbReference>
<evidence type="ECO:0000256" key="8">
    <source>
        <dbReference type="ARBA" id="ARBA00023180"/>
    </source>
</evidence>
<dbReference type="GO" id="GO:0007204">
    <property type="term" value="P:positive regulation of cytosolic calcium ion concentration"/>
    <property type="evidence" value="ECO:0007669"/>
    <property type="project" value="TreeGrafter"/>
</dbReference>
<dbReference type="PRINTS" id="PR01558">
    <property type="entry name" value="CHEMOKINER11"/>
</dbReference>
<evidence type="ECO:0000259" key="11">
    <source>
        <dbReference type="PROSITE" id="PS50262"/>
    </source>
</evidence>
<protein>
    <submittedName>
        <fullName evidence="13">Atypical chemokine receptor 4</fullName>
    </submittedName>
</protein>
<keyword evidence="7 13" id="KW-0675">Receptor</keyword>
<dbReference type="GO" id="GO:0060326">
    <property type="term" value="P:cell chemotaxis"/>
    <property type="evidence" value="ECO:0007669"/>
    <property type="project" value="TreeGrafter"/>
</dbReference>
<evidence type="ECO:0000256" key="4">
    <source>
        <dbReference type="ARBA" id="ARBA00022989"/>
    </source>
</evidence>
<evidence type="ECO:0000256" key="6">
    <source>
        <dbReference type="ARBA" id="ARBA00023136"/>
    </source>
</evidence>
<keyword evidence="6 10" id="KW-0472">Membrane</keyword>
<dbReference type="CDD" id="cd15176">
    <property type="entry name" value="7tmA_ACKR4_CCR11"/>
    <property type="match status" value="1"/>
</dbReference>
<dbReference type="AlphaFoldDB" id="A0AA97K2B5"/>
<dbReference type="PRINTS" id="PR00237">
    <property type="entry name" value="GPCRRHODOPSN"/>
</dbReference>
<dbReference type="FunFam" id="1.20.1070.10:FF:000035">
    <property type="entry name" value="C-C chemokine receptor type 6"/>
    <property type="match status" value="1"/>
</dbReference>
<dbReference type="CTD" id="51554"/>
<feature type="transmembrane region" description="Helical" evidence="10">
    <location>
        <begin position="174"/>
        <end position="192"/>
    </location>
</feature>
<feature type="transmembrane region" description="Helical" evidence="10">
    <location>
        <begin position="222"/>
        <end position="247"/>
    </location>
</feature>
<dbReference type="GO" id="GO:0019722">
    <property type="term" value="P:calcium-mediated signaling"/>
    <property type="evidence" value="ECO:0007669"/>
    <property type="project" value="TreeGrafter"/>
</dbReference>
<proteinExistence type="predicted"/>
<feature type="domain" description="G-protein coupled receptors family 1 profile" evidence="11">
    <location>
        <begin position="75"/>
        <end position="323"/>
    </location>
</feature>
<dbReference type="PANTHER" id="PTHR10489:SF733">
    <property type="entry name" value="ATYPICAL CHEMOKINE RECEPTOR 4"/>
    <property type="match status" value="1"/>
</dbReference>
<feature type="transmembrane region" description="Helical" evidence="10">
    <location>
        <begin position="121"/>
        <end position="138"/>
    </location>
</feature>
<keyword evidence="12" id="KW-1185">Reference proteome</keyword>
<feature type="transmembrane region" description="Helical" evidence="10">
    <location>
        <begin position="63"/>
        <end position="86"/>
    </location>
</feature>
<name>A0AA97K2B5_EUBMA</name>
<dbReference type="Gene3D" id="1.20.1070.10">
    <property type="entry name" value="Rhodopsin 7-helix transmembrane proteins"/>
    <property type="match status" value="1"/>
</dbReference>
<dbReference type="PROSITE" id="PS50262">
    <property type="entry name" value="G_PROTEIN_RECEP_F1_2"/>
    <property type="match status" value="1"/>
</dbReference>
<dbReference type="InterPro" id="IPR000355">
    <property type="entry name" value="Chemokine_rcpt"/>
</dbReference>
<keyword evidence="9" id="KW-0807">Transducer</keyword>
<evidence type="ECO:0000256" key="7">
    <source>
        <dbReference type="ARBA" id="ARBA00023170"/>
    </source>
</evidence>
<sequence>MEFLTAAPATKISSDFSMESYINSSVDYSYNDEEWNDTLEYALYEEMCVKEEVRHFRKSFLPAFYSIVFLAGLAGNSLVVAIYAYLKKLKSRTDVYIMNLAIADLLLLFTLPFWAANAGHGWVLGIALCKITSAMYTLTFSARMQFLACISIDRYNAIIKPQNQQRDTKKCSKTCSVVWIAAMLLCIPELIFNTVKELHDRSECLPIFPKSLGVTLKATIQILEITLCFVLPFLVMVICYSAIARALIKSPSVKKSHPLKVLAAVVSAFILTQLPYNIVKLWRAIDIIFHLITDCNVSKAIDVAFQVTKSIALFHSCLNPILYFFMGASFKMYMVKIAKKYGYWRRQQTATEEIPMGYEEDSAEQTSSFTI</sequence>
<dbReference type="RefSeq" id="XP_054847239.1">
    <property type="nucleotide sequence ID" value="XM_054991264.1"/>
</dbReference>
<feature type="transmembrane region" description="Helical" evidence="10">
    <location>
        <begin position="311"/>
        <end position="330"/>
    </location>
</feature>
<keyword evidence="2" id="KW-1003">Cell membrane</keyword>
<evidence type="ECO:0000256" key="3">
    <source>
        <dbReference type="ARBA" id="ARBA00022692"/>
    </source>
</evidence>
<keyword evidence="8" id="KW-0325">Glycoprotein</keyword>
<reference evidence="13" key="1">
    <citation type="submission" date="2025-08" db="UniProtKB">
        <authorList>
            <consortium name="RefSeq"/>
        </authorList>
    </citation>
    <scope>IDENTIFICATION</scope>
    <source>
        <tissue evidence="13">Blood</tissue>
    </source>
</reference>
<evidence type="ECO:0000256" key="5">
    <source>
        <dbReference type="ARBA" id="ARBA00023040"/>
    </source>
</evidence>
<evidence type="ECO:0000256" key="9">
    <source>
        <dbReference type="ARBA" id="ARBA00023224"/>
    </source>
</evidence>
<evidence type="ECO:0000313" key="13">
    <source>
        <dbReference type="RefSeq" id="XP_054847239.1"/>
    </source>
</evidence>
<dbReference type="PRINTS" id="PR00657">
    <property type="entry name" value="CCCHEMOKINER"/>
</dbReference>
<dbReference type="GO" id="GO:0006955">
    <property type="term" value="P:immune response"/>
    <property type="evidence" value="ECO:0007669"/>
    <property type="project" value="TreeGrafter"/>
</dbReference>
<dbReference type="Proteomes" id="UP001190640">
    <property type="component" value="Chromosome 11"/>
</dbReference>
<gene>
    <name evidence="13" type="primary">ACKR4</name>
</gene>
<feature type="transmembrane region" description="Helical" evidence="10">
    <location>
        <begin position="95"/>
        <end position="115"/>
    </location>
</feature>
<dbReference type="KEGG" id="emc:129337513"/>
<dbReference type="GO" id="GO:0016493">
    <property type="term" value="F:C-C chemokine receptor activity"/>
    <property type="evidence" value="ECO:0007669"/>
    <property type="project" value="TreeGrafter"/>
</dbReference>
<comment type="subcellular location">
    <subcellularLocation>
        <location evidence="1">Cell membrane</location>
        <topology evidence="1">Multi-pass membrane protein</topology>
    </subcellularLocation>
</comment>
<dbReference type="InterPro" id="IPR000276">
    <property type="entry name" value="GPCR_Rhodpsn"/>
</dbReference>
<keyword evidence="3 10" id="KW-0812">Transmembrane</keyword>
<accession>A0AA97K2B5</accession>
<feature type="transmembrane region" description="Helical" evidence="10">
    <location>
        <begin position="259"/>
        <end position="276"/>
    </location>
</feature>
<dbReference type="PANTHER" id="PTHR10489">
    <property type="entry name" value="CELL ADHESION MOLECULE"/>
    <property type="match status" value="1"/>
</dbReference>
<dbReference type="GO" id="GO:0009897">
    <property type="term" value="C:external side of plasma membrane"/>
    <property type="evidence" value="ECO:0007669"/>
    <property type="project" value="TreeGrafter"/>
</dbReference>
<evidence type="ECO:0000256" key="2">
    <source>
        <dbReference type="ARBA" id="ARBA00022475"/>
    </source>
</evidence>
<dbReference type="GO" id="GO:0005044">
    <property type="term" value="F:scavenger receptor activity"/>
    <property type="evidence" value="ECO:0007669"/>
    <property type="project" value="InterPro"/>
</dbReference>
<dbReference type="InterPro" id="IPR017452">
    <property type="entry name" value="GPCR_Rhodpsn_7TM"/>
</dbReference>
<organism evidence="12 13">
    <name type="scientific">Eublepharis macularius</name>
    <name type="common">Leopard gecko</name>
    <name type="synonym">Cyrtodactylus macularius</name>
    <dbReference type="NCBI Taxonomy" id="481883"/>
    <lineage>
        <taxon>Eukaryota</taxon>
        <taxon>Metazoa</taxon>
        <taxon>Chordata</taxon>
        <taxon>Craniata</taxon>
        <taxon>Vertebrata</taxon>
        <taxon>Euteleostomi</taxon>
        <taxon>Lepidosauria</taxon>
        <taxon>Squamata</taxon>
        <taxon>Bifurcata</taxon>
        <taxon>Gekkota</taxon>
        <taxon>Eublepharidae</taxon>
        <taxon>Eublepharinae</taxon>
        <taxon>Eublepharis</taxon>
    </lineage>
</organism>
<dbReference type="InterPro" id="IPR005383">
    <property type="entry name" value="ACKR4"/>
</dbReference>
<evidence type="ECO:0000256" key="1">
    <source>
        <dbReference type="ARBA" id="ARBA00004651"/>
    </source>
</evidence>
<dbReference type="SUPFAM" id="SSF81321">
    <property type="entry name" value="Family A G protein-coupled receptor-like"/>
    <property type="match status" value="1"/>
</dbReference>
<dbReference type="GeneID" id="129337513"/>
<evidence type="ECO:0000313" key="12">
    <source>
        <dbReference type="Proteomes" id="UP001190640"/>
    </source>
</evidence>
<dbReference type="InterPro" id="IPR050119">
    <property type="entry name" value="CCR1-9-like"/>
</dbReference>
<evidence type="ECO:0000256" key="10">
    <source>
        <dbReference type="SAM" id="Phobius"/>
    </source>
</evidence>
<keyword evidence="4 10" id="KW-1133">Transmembrane helix</keyword>